<organism evidence="11">
    <name type="scientific">Candidatus Moduliflexus flocculans</name>
    <dbReference type="NCBI Taxonomy" id="1499966"/>
    <lineage>
        <taxon>Bacteria</taxon>
        <taxon>Candidatus Moduliflexota</taxon>
        <taxon>Candidatus Moduliflexia</taxon>
        <taxon>Candidatus Moduliflexales</taxon>
        <taxon>Candidatus Moduliflexaceae</taxon>
    </lineage>
</organism>
<evidence type="ECO:0000256" key="2">
    <source>
        <dbReference type="ARBA" id="ARBA00022448"/>
    </source>
</evidence>
<dbReference type="FunFam" id="3.40.50.300:FF:000287">
    <property type="entry name" value="Multidrug ABC transporter ATP-binding protein"/>
    <property type="match status" value="1"/>
</dbReference>
<feature type="domain" description="ABC transmembrane type-1" evidence="10">
    <location>
        <begin position="19"/>
        <end position="301"/>
    </location>
</feature>
<dbReference type="InterPro" id="IPR027417">
    <property type="entry name" value="P-loop_NTPase"/>
</dbReference>
<dbReference type="EMBL" id="DF820460">
    <property type="protein sequence ID" value="GAK53902.1"/>
    <property type="molecule type" value="Genomic_DNA"/>
</dbReference>
<evidence type="ECO:0000256" key="1">
    <source>
        <dbReference type="ARBA" id="ARBA00004651"/>
    </source>
</evidence>
<dbReference type="InterPro" id="IPR017871">
    <property type="entry name" value="ABC_transporter-like_CS"/>
</dbReference>
<feature type="transmembrane region" description="Helical" evidence="8">
    <location>
        <begin position="248"/>
        <end position="266"/>
    </location>
</feature>
<dbReference type="GO" id="GO:0005886">
    <property type="term" value="C:plasma membrane"/>
    <property type="evidence" value="ECO:0007669"/>
    <property type="project" value="UniProtKB-SubCell"/>
</dbReference>
<evidence type="ECO:0000256" key="4">
    <source>
        <dbReference type="ARBA" id="ARBA00022741"/>
    </source>
</evidence>
<dbReference type="GO" id="GO:0015421">
    <property type="term" value="F:ABC-type oligopeptide transporter activity"/>
    <property type="evidence" value="ECO:0007669"/>
    <property type="project" value="TreeGrafter"/>
</dbReference>
<evidence type="ECO:0000256" key="3">
    <source>
        <dbReference type="ARBA" id="ARBA00022692"/>
    </source>
</evidence>
<gene>
    <name evidence="11" type="ORF">U14_05177</name>
</gene>
<evidence type="ECO:0000256" key="7">
    <source>
        <dbReference type="ARBA" id="ARBA00023136"/>
    </source>
</evidence>
<feature type="transmembrane region" description="Helical" evidence="8">
    <location>
        <begin position="15"/>
        <end position="39"/>
    </location>
</feature>
<dbReference type="HOGENOM" id="CLU_000604_84_3_0"/>
<evidence type="ECO:0000256" key="5">
    <source>
        <dbReference type="ARBA" id="ARBA00022840"/>
    </source>
</evidence>
<dbReference type="InterPro" id="IPR011527">
    <property type="entry name" value="ABC1_TM_dom"/>
</dbReference>
<accession>A0A081BR71</accession>
<keyword evidence="12" id="KW-1185">Reference proteome</keyword>
<keyword evidence="2" id="KW-0813">Transport</keyword>
<evidence type="ECO:0000313" key="11">
    <source>
        <dbReference type="EMBL" id="GAK53902.1"/>
    </source>
</evidence>
<dbReference type="GO" id="GO:0016887">
    <property type="term" value="F:ATP hydrolysis activity"/>
    <property type="evidence" value="ECO:0007669"/>
    <property type="project" value="InterPro"/>
</dbReference>
<dbReference type="PROSITE" id="PS50929">
    <property type="entry name" value="ABC_TM1F"/>
    <property type="match status" value="1"/>
</dbReference>
<dbReference type="PROSITE" id="PS00211">
    <property type="entry name" value="ABC_TRANSPORTER_1"/>
    <property type="match status" value="1"/>
</dbReference>
<dbReference type="SUPFAM" id="SSF52540">
    <property type="entry name" value="P-loop containing nucleoside triphosphate hydrolases"/>
    <property type="match status" value="1"/>
</dbReference>
<keyword evidence="6 8" id="KW-1133">Transmembrane helix</keyword>
<reference evidence="11" key="1">
    <citation type="journal article" date="2015" name="PeerJ">
        <title>First genomic representation of candidate bacterial phylum KSB3 points to enhanced environmental sensing as a trigger of wastewater bulking.</title>
        <authorList>
            <person name="Sekiguchi Y."/>
            <person name="Ohashi A."/>
            <person name="Parks D.H."/>
            <person name="Yamauchi T."/>
            <person name="Tyson G.W."/>
            <person name="Hugenholtz P."/>
        </authorList>
    </citation>
    <scope>NUCLEOTIDE SEQUENCE [LARGE SCALE GENOMIC DNA]</scope>
</reference>
<evidence type="ECO:0000256" key="6">
    <source>
        <dbReference type="ARBA" id="ARBA00022989"/>
    </source>
</evidence>
<dbReference type="Gene3D" id="1.20.1560.10">
    <property type="entry name" value="ABC transporter type 1, transmembrane domain"/>
    <property type="match status" value="1"/>
</dbReference>
<name>A0A081BR71_9BACT</name>
<feature type="transmembrane region" description="Helical" evidence="8">
    <location>
        <begin position="60"/>
        <end position="80"/>
    </location>
</feature>
<dbReference type="Gene3D" id="3.40.50.300">
    <property type="entry name" value="P-loop containing nucleotide triphosphate hydrolases"/>
    <property type="match status" value="1"/>
</dbReference>
<dbReference type="AlphaFoldDB" id="A0A081BR71"/>
<protein>
    <submittedName>
        <fullName evidence="11">Lipid A export ATP-binding/permease protein MsbA</fullName>
    </submittedName>
</protein>
<keyword evidence="4" id="KW-0547">Nucleotide-binding</keyword>
<dbReference type="SMART" id="SM00382">
    <property type="entry name" value="AAA"/>
    <property type="match status" value="1"/>
</dbReference>
<dbReference type="Pfam" id="PF00005">
    <property type="entry name" value="ABC_tran"/>
    <property type="match status" value="1"/>
</dbReference>
<dbReference type="InterPro" id="IPR003593">
    <property type="entry name" value="AAA+_ATPase"/>
</dbReference>
<sequence>MELYKRLLQYTKPHVWHILISLVCSLLVGGATSLSAMLVKNIVDQIFMNKDEIMLRYIPLVVLGLIAIQGIASFGQSYFIEGVGQRIILQFRRELFAHLQRLSLRFFAKNTTGALASRITSDVTLLQNAVANIVSDAIRQGVTAIGLLIVVFYRHWQLAMIALLVMPVAMGVVTYFGRKMRHNSRNLQLKMADINHLLYEKLSGIRIVKAFCAEKIEEDHFTEVITGYFDTAMHSVTIQAINGSLSEVFGGIGVAGVIWYGGYQVIRGETTPGTFFSFITALLLLYEPLKRISRYNMKIQQALAAADRVFEILDMPPDIVEVEHAVNLLPIRHEITYQNVSFKYEQDPILQEISFTAPAGRVTAFVGLSGAGKTTLLSLLPRFYDATDGCIRIDDTDIRQATFASLRGQIGIVTQEVILFHDTVANNIAYGAQNYALDDVIQAAKIANAHEFIEKLPEGYQTLIGERGTRLSGGQRQRLAIARAILKNPPIIILDEATSSLDSESERLVQEAIANLMQDRTTLVIAHRLSTIQKADQIIVLDAGKIIERGTHQELLGKGGIYARLYATQMLHGEQRDTDDEE</sequence>
<dbReference type="CDD" id="cd18552">
    <property type="entry name" value="ABC_6TM_MsbA_like"/>
    <property type="match status" value="1"/>
</dbReference>
<proteinExistence type="predicted"/>
<keyword evidence="3 8" id="KW-0812">Transmembrane</keyword>
<evidence type="ECO:0000256" key="8">
    <source>
        <dbReference type="SAM" id="Phobius"/>
    </source>
</evidence>
<dbReference type="PROSITE" id="PS50893">
    <property type="entry name" value="ABC_TRANSPORTER_2"/>
    <property type="match status" value="1"/>
</dbReference>
<keyword evidence="5 11" id="KW-0067">ATP-binding</keyword>
<keyword evidence="7 8" id="KW-0472">Membrane</keyword>
<evidence type="ECO:0000259" key="9">
    <source>
        <dbReference type="PROSITE" id="PS50893"/>
    </source>
</evidence>
<comment type="subcellular location">
    <subcellularLocation>
        <location evidence="1">Cell membrane</location>
        <topology evidence="1">Multi-pass membrane protein</topology>
    </subcellularLocation>
</comment>
<feature type="transmembrane region" description="Helical" evidence="8">
    <location>
        <begin position="272"/>
        <end position="289"/>
    </location>
</feature>
<dbReference type="PANTHER" id="PTHR43394">
    <property type="entry name" value="ATP-DEPENDENT PERMEASE MDL1, MITOCHONDRIAL"/>
    <property type="match status" value="1"/>
</dbReference>
<feature type="transmembrane region" description="Helical" evidence="8">
    <location>
        <begin position="156"/>
        <end position="177"/>
    </location>
</feature>
<dbReference type="GO" id="GO:0005524">
    <property type="term" value="F:ATP binding"/>
    <property type="evidence" value="ECO:0007669"/>
    <property type="project" value="UniProtKB-KW"/>
</dbReference>
<dbReference type="STRING" id="1499966.U14_05177"/>
<dbReference type="InterPro" id="IPR036640">
    <property type="entry name" value="ABC1_TM_sf"/>
</dbReference>
<dbReference type="InterPro" id="IPR039421">
    <property type="entry name" value="Type_1_exporter"/>
</dbReference>
<evidence type="ECO:0000313" key="12">
    <source>
        <dbReference type="Proteomes" id="UP000030700"/>
    </source>
</evidence>
<dbReference type="SUPFAM" id="SSF90123">
    <property type="entry name" value="ABC transporter transmembrane region"/>
    <property type="match status" value="1"/>
</dbReference>
<evidence type="ECO:0000259" key="10">
    <source>
        <dbReference type="PROSITE" id="PS50929"/>
    </source>
</evidence>
<feature type="domain" description="ABC transporter" evidence="9">
    <location>
        <begin position="335"/>
        <end position="568"/>
    </location>
</feature>
<dbReference type="InterPro" id="IPR003439">
    <property type="entry name" value="ABC_transporter-like_ATP-bd"/>
</dbReference>
<dbReference type="Proteomes" id="UP000030700">
    <property type="component" value="Unassembled WGS sequence"/>
</dbReference>
<dbReference type="Pfam" id="PF00664">
    <property type="entry name" value="ABC_membrane"/>
    <property type="match status" value="1"/>
</dbReference>
<dbReference type="PANTHER" id="PTHR43394:SF1">
    <property type="entry name" value="ATP-BINDING CASSETTE SUB-FAMILY B MEMBER 10, MITOCHONDRIAL"/>
    <property type="match status" value="1"/>
</dbReference>